<reference evidence="1 2" key="1">
    <citation type="submission" date="2019-01" db="EMBL/GenBank/DDBJ databases">
        <authorList>
            <person name="Sayadi A."/>
        </authorList>
    </citation>
    <scope>NUCLEOTIDE SEQUENCE [LARGE SCALE GENOMIC DNA]</scope>
</reference>
<dbReference type="OrthoDB" id="8878063at2759"/>
<keyword evidence="2" id="KW-1185">Reference proteome</keyword>
<dbReference type="AlphaFoldDB" id="A0A653DB49"/>
<gene>
    <name evidence="1" type="ORF">CALMAC_LOCUS16037</name>
</gene>
<sequence>KFQIKKTRYTGSNKLKVISKEVVLIEKHVACKCGCIIKAKDCNKYQEYHEAECRCACVNMDEASKCTNNPQKLWNPKICACQCREVLECTTGYIFDQQECKCLPNTLKRRIIPEQTTDSSYYDKYYPFNHGTLR</sequence>
<accession>A0A653DB49</accession>
<feature type="non-terminal residue" evidence="1">
    <location>
        <position position="1"/>
    </location>
</feature>
<dbReference type="Proteomes" id="UP000410492">
    <property type="component" value="Unassembled WGS sequence"/>
</dbReference>
<name>A0A653DB49_CALMS</name>
<evidence type="ECO:0000313" key="2">
    <source>
        <dbReference type="Proteomes" id="UP000410492"/>
    </source>
</evidence>
<dbReference type="EMBL" id="CAACVG010011136">
    <property type="protein sequence ID" value="VEN57404.1"/>
    <property type="molecule type" value="Genomic_DNA"/>
</dbReference>
<evidence type="ECO:0000313" key="1">
    <source>
        <dbReference type="EMBL" id="VEN57404.1"/>
    </source>
</evidence>
<organism evidence="1 2">
    <name type="scientific">Callosobruchus maculatus</name>
    <name type="common">Southern cowpea weevil</name>
    <name type="synonym">Pulse bruchid</name>
    <dbReference type="NCBI Taxonomy" id="64391"/>
    <lineage>
        <taxon>Eukaryota</taxon>
        <taxon>Metazoa</taxon>
        <taxon>Ecdysozoa</taxon>
        <taxon>Arthropoda</taxon>
        <taxon>Hexapoda</taxon>
        <taxon>Insecta</taxon>
        <taxon>Pterygota</taxon>
        <taxon>Neoptera</taxon>
        <taxon>Endopterygota</taxon>
        <taxon>Coleoptera</taxon>
        <taxon>Polyphaga</taxon>
        <taxon>Cucujiformia</taxon>
        <taxon>Chrysomeloidea</taxon>
        <taxon>Chrysomelidae</taxon>
        <taxon>Bruchinae</taxon>
        <taxon>Bruchini</taxon>
        <taxon>Callosobruchus</taxon>
    </lineage>
</organism>
<proteinExistence type="predicted"/>
<protein>
    <submittedName>
        <fullName evidence="1">Uncharacterized protein</fullName>
    </submittedName>
</protein>